<proteinExistence type="predicted"/>
<dbReference type="PANTHER" id="PTHR10000">
    <property type="entry name" value="PHOSPHOSERINE PHOSPHATASE"/>
    <property type="match status" value="1"/>
</dbReference>
<keyword evidence="2" id="KW-1185">Reference proteome</keyword>
<gene>
    <name evidence="1" type="ORF">SAMN04489750_3450</name>
</gene>
<name>A0A2Y8ZUH7_9MICO</name>
<reference evidence="2" key="1">
    <citation type="submission" date="2016-10" db="EMBL/GenBank/DDBJ databases">
        <authorList>
            <person name="Varghese N."/>
            <person name="Submissions S."/>
        </authorList>
    </citation>
    <scope>NUCLEOTIDE SEQUENCE [LARGE SCALE GENOMIC DNA]</scope>
    <source>
        <strain evidence="2">DSM 22951</strain>
    </source>
</reference>
<dbReference type="AlphaFoldDB" id="A0A2Y8ZUH7"/>
<evidence type="ECO:0000313" key="1">
    <source>
        <dbReference type="EMBL" id="SSA36070.1"/>
    </source>
</evidence>
<dbReference type="Gene3D" id="3.40.50.1000">
    <property type="entry name" value="HAD superfamily/HAD-like"/>
    <property type="match status" value="2"/>
</dbReference>
<dbReference type="GO" id="GO:0000287">
    <property type="term" value="F:magnesium ion binding"/>
    <property type="evidence" value="ECO:0007669"/>
    <property type="project" value="TreeGrafter"/>
</dbReference>
<accession>A0A2Y8ZUH7</accession>
<dbReference type="InterPro" id="IPR036412">
    <property type="entry name" value="HAD-like_sf"/>
</dbReference>
<evidence type="ECO:0000313" key="2">
    <source>
        <dbReference type="Proteomes" id="UP000250028"/>
    </source>
</evidence>
<dbReference type="GO" id="GO:0016791">
    <property type="term" value="F:phosphatase activity"/>
    <property type="evidence" value="ECO:0007669"/>
    <property type="project" value="TreeGrafter"/>
</dbReference>
<dbReference type="Pfam" id="PF08282">
    <property type="entry name" value="Hydrolase_3"/>
    <property type="match status" value="2"/>
</dbReference>
<keyword evidence="1" id="KW-0378">Hydrolase</keyword>
<dbReference type="SUPFAM" id="SSF56784">
    <property type="entry name" value="HAD-like"/>
    <property type="match status" value="1"/>
</dbReference>
<organism evidence="1 2">
    <name type="scientific">Branchiibius hedensis</name>
    <dbReference type="NCBI Taxonomy" id="672460"/>
    <lineage>
        <taxon>Bacteria</taxon>
        <taxon>Bacillati</taxon>
        <taxon>Actinomycetota</taxon>
        <taxon>Actinomycetes</taxon>
        <taxon>Micrococcales</taxon>
        <taxon>Dermacoccaceae</taxon>
        <taxon>Branchiibius</taxon>
    </lineage>
</organism>
<dbReference type="Gene3D" id="3.30.1240.10">
    <property type="match status" value="1"/>
</dbReference>
<dbReference type="PANTHER" id="PTHR10000:SF8">
    <property type="entry name" value="HAD SUPERFAMILY HYDROLASE-LIKE, TYPE 3"/>
    <property type="match status" value="1"/>
</dbReference>
<dbReference type="GO" id="GO:0005829">
    <property type="term" value="C:cytosol"/>
    <property type="evidence" value="ECO:0007669"/>
    <property type="project" value="TreeGrafter"/>
</dbReference>
<dbReference type="InterPro" id="IPR023214">
    <property type="entry name" value="HAD_sf"/>
</dbReference>
<dbReference type="EMBL" id="UESZ01000001">
    <property type="protein sequence ID" value="SSA36070.1"/>
    <property type="molecule type" value="Genomic_DNA"/>
</dbReference>
<protein>
    <submittedName>
        <fullName evidence="1">HAD-superfamily hydrolase, subfamily IIB</fullName>
    </submittedName>
</protein>
<dbReference type="Proteomes" id="UP000250028">
    <property type="component" value="Unassembled WGS sequence"/>
</dbReference>
<sequence>MARRGAPYSDRVTRLLVALDIDGTLLHFDGTMSDAVRDAVRAVADAGHHVVIATGRSVIAATPVAEHIGLASGYLVCSNGAVTISLDPSAPAGYHLVETVTFDPGPVLGKLRDAWPDATVAVEVLGEGFLLSAPFPEGELNGVQKVVSWEELAQQPTTRLTFRSSSGTAEDFLELAERLGLHEVNYAVGFSAWLDINPEGVSKASALEQVRRFLGIEPCDTVAVGDHRNDLEMLEWAARGVAMGQAPDEVKAVADEVTGTIEQDGAATVLRSLL</sequence>